<evidence type="ECO:0000256" key="2">
    <source>
        <dbReference type="SAM" id="SignalP"/>
    </source>
</evidence>
<gene>
    <name evidence="3" type="ORF">ECU11_1110</name>
</gene>
<feature type="coiled-coil region" evidence="1">
    <location>
        <begin position="215"/>
        <end position="274"/>
    </location>
</feature>
<evidence type="ECO:0000313" key="3">
    <source>
        <dbReference type="EMBL" id="AGE94880.1"/>
    </source>
</evidence>
<feature type="coiled-coil region" evidence="1">
    <location>
        <begin position="318"/>
        <end position="383"/>
    </location>
</feature>
<dbReference type="EMBL" id="KC513604">
    <property type="protein sequence ID" value="AGE94880.1"/>
    <property type="molecule type" value="Genomic_DNA"/>
</dbReference>
<name>M1K790_ENCCN</name>
<reference evidence="3" key="1">
    <citation type="journal article" date="2013" name="Eukaryot. Cell">
        <title>Extremely Reduced Levels of Heterozygosity in the Vertebrate Pathogen Encephalitozoon cuniculi.</title>
        <authorList>
            <person name="Selman M."/>
            <person name="Sak B."/>
            <person name="Kvac M."/>
            <person name="Farinelli L."/>
            <person name="Weiss L.M."/>
            <person name="Corradi N."/>
        </authorList>
    </citation>
    <scope>NUCLEOTIDE SEQUENCE</scope>
</reference>
<accession>M1K790</accession>
<dbReference type="VEuPathDB" id="MicrosporidiaDB:AEWD_111100"/>
<protein>
    <submittedName>
        <fullName evidence="3">Uncharacterized protein</fullName>
    </submittedName>
</protein>
<sequence length="469" mass="53785">MSFRGLCAPPHLLLLSLCSPSQGSCPASTRLPMARIFARIPGYMGLFADENEKKPSALRENAHDSTLVSPNTSQQLGKYIVNGLEMLSLSDIKVVIEEKNGVLDSNISDDHEEVMSGFGSTSIESGEREDCVYLSNIYKTYLKLNEKIDMLIRREYFDKAFVKHVLREVCSGDLERARNTICRELKERDPCFPADMYRTVQNGALGSPGNVPGKIHELIEDLKDIEETSHRLRKMFFEMRSRSFEAELGYAKANSELVKQLDKCSREMEDQRRTNALVVKGVMDAIEDLGVDVDVRDSDVRNMPNILRSVLKGAWKRIRAAESEGQDLRSKAREWERVSRDYRELKDEMDRVRSENASFSEAVTKLSNKNARMRKDYDVLREALKKTLESSKKKSITIERQKRIIDVLQNRIGDGCILPVNELQSKIDEIRKRADAELDPDKKRKLEEEVTDYERRMSDFVSLLKRTDK</sequence>
<organism evidence="3">
    <name type="scientific">Encephalitozoon cuniculi</name>
    <name type="common">Microsporidian parasite</name>
    <dbReference type="NCBI Taxonomy" id="6035"/>
    <lineage>
        <taxon>Eukaryota</taxon>
        <taxon>Fungi</taxon>
        <taxon>Fungi incertae sedis</taxon>
        <taxon>Microsporidia</taxon>
        <taxon>Unikaryonidae</taxon>
        <taxon>Encephalitozoon</taxon>
    </lineage>
</organism>
<feature type="signal peptide" evidence="2">
    <location>
        <begin position="1"/>
        <end position="23"/>
    </location>
</feature>
<dbReference type="VEuPathDB" id="MicrosporidiaDB:AEWQ_111100"/>
<feature type="chain" id="PRO_5004015254" evidence="2">
    <location>
        <begin position="24"/>
        <end position="469"/>
    </location>
</feature>
<proteinExistence type="predicted"/>
<dbReference type="VEuPathDB" id="MicrosporidiaDB:AEWR_111100"/>
<dbReference type="VEuPathDB" id="MicrosporidiaDB:M970_111100"/>
<dbReference type="AlphaFoldDB" id="M1K790"/>
<keyword evidence="2" id="KW-0732">Signal</keyword>
<keyword evidence="1" id="KW-0175">Coiled coil</keyword>
<dbReference type="VEuPathDB" id="MicrosporidiaDB:ECU11_1110"/>
<evidence type="ECO:0000256" key="1">
    <source>
        <dbReference type="SAM" id="Coils"/>
    </source>
</evidence>